<reference evidence="3 4" key="1">
    <citation type="submission" date="2015-12" db="EMBL/GenBank/DDBJ databases">
        <authorList>
            <person name="Shamseldin A."/>
            <person name="Moawad H."/>
            <person name="Abd El-Rahim W.M."/>
            <person name="Sadowsky M.J."/>
        </authorList>
    </citation>
    <scope>NUCLEOTIDE SEQUENCE [LARGE SCALE GENOMIC DNA]</scope>
    <source>
        <strain evidence="3 4">WF1</strain>
    </source>
</reference>
<dbReference type="InterPro" id="IPR052367">
    <property type="entry name" value="Thiosulfate_ST/Rhodanese-like"/>
</dbReference>
<gene>
    <name evidence="3" type="ORF">AU255_18230</name>
</gene>
<dbReference type="SUPFAM" id="SSF52821">
    <property type="entry name" value="Rhodanese/Cell cycle control phosphatase"/>
    <property type="match status" value="1"/>
</dbReference>
<evidence type="ECO:0000313" key="4">
    <source>
        <dbReference type="Proteomes" id="UP000191980"/>
    </source>
</evidence>
<dbReference type="STRING" id="1420851.AU255_18230"/>
<dbReference type="PANTHER" id="PTHR45431:SF3">
    <property type="entry name" value="RHODANESE-LIKE DOMAIN-CONTAINING PROTEIN 15, CHLOROPLASTIC"/>
    <property type="match status" value="1"/>
</dbReference>
<dbReference type="InterPro" id="IPR036873">
    <property type="entry name" value="Rhodanese-like_dom_sf"/>
</dbReference>
<accession>A0A1V8M1H3</accession>
<dbReference type="Gene3D" id="3.40.250.10">
    <property type="entry name" value="Rhodanese-like domain"/>
    <property type="match status" value="1"/>
</dbReference>
<organism evidence="3 4">
    <name type="scientific">Methyloprofundus sedimenti</name>
    <dbReference type="NCBI Taxonomy" id="1420851"/>
    <lineage>
        <taxon>Bacteria</taxon>
        <taxon>Pseudomonadati</taxon>
        <taxon>Pseudomonadota</taxon>
        <taxon>Gammaproteobacteria</taxon>
        <taxon>Methylococcales</taxon>
        <taxon>Methylococcaceae</taxon>
        <taxon>Methyloprofundus</taxon>
    </lineage>
</organism>
<sequence length="143" mass="16098">MDQYIEFASTHWMLVTAFFAVSFFLIQDIVEAGIRKYNTISPMLTVTKLNTGHPIILDVREASEFNKGHIADAIHIPVVDIEAQINKIDLYKKDDVIVVCQSGTRSAPACSTLHKLGFENVFLMTGGMQSWEENKLPIVKNKK</sequence>
<feature type="transmembrane region" description="Helical" evidence="1">
    <location>
        <begin position="12"/>
        <end position="30"/>
    </location>
</feature>
<proteinExistence type="predicted"/>
<dbReference type="OrthoDB" id="9808735at2"/>
<dbReference type="Proteomes" id="UP000191980">
    <property type="component" value="Unassembled WGS sequence"/>
</dbReference>
<dbReference type="CDD" id="cd00158">
    <property type="entry name" value="RHOD"/>
    <property type="match status" value="1"/>
</dbReference>
<dbReference type="PANTHER" id="PTHR45431">
    <property type="entry name" value="RHODANESE-LIKE DOMAIN-CONTAINING PROTEIN 15, CHLOROPLASTIC"/>
    <property type="match status" value="1"/>
</dbReference>
<name>A0A1V8M1H3_9GAMM</name>
<keyword evidence="1" id="KW-0472">Membrane</keyword>
<dbReference type="GO" id="GO:0016740">
    <property type="term" value="F:transferase activity"/>
    <property type="evidence" value="ECO:0007669"/>
    <property type="project" value="UniProtKB-KW"/>
</dbReference>
<keyword evidence="4" id="KW-1185">Reference proteome</keyword>
<protein>
    <submittedName>
        <fullName evidence="3">Sulfurtransferase</fullName>
    </submittedName>
</protein>
<keyword evidence="1" id="KW-1133">Transmembrane helix</keyword>
<evidence type="ECO:0000256" key="1">
    <source>
        <dbReference type="SAM" id="Phobius"/>
    </source>
</evidence>
<dbReference type="Pfam" id="PF00581">
    <property type="entry name" value="Rhodanese"/>
    <property type="match status" value="1"/>
</dbReference>
<keyword evidence="3" id="KW-0808">Transferase</keyword>
<comment type="caution">
    <text evidence="3">The sequence shown here is derived from an EMBL/GenBank/DDBJ whole genome shotgun (WGS) entry which is preliminary data.</text>
</comment>
<feature type="domain" description="Rhodanese" evidence="2">
    <location>
        <begin position="50"/>
        <end position="140"/>
    </location>
</feature>
<evidence type="ECO:0000259" key="2">
    <source>
        <dbReference type="PROSITE" id="PS50206"/>
    </source>
</evidence>
<dbReference type="SMART" id="SM00450">
    <property type="entry name" value="RHOD"/>
    <property type="match status" value="1"/>
</dbReference>
<dbReference type="InterPro" id="IPR001763">
    <property type="entry name" value="Rhodanese-like_dom"/>
</dbReference>
<dbReference type="PROSITE" id="PS50206">
    <property type="entry name" value="RHODANESE_3"/>
    <property type="match status" value="1"/>
</dbReference>
<dbReference type="EMBL" id="LPUF01000004">
    <property type="protein sequence ID" value="OQK15407.1"/>
    <property type="molecule type" value="Genomic_DNA"/>
</dbReference>
<evidence type="ECO:0000313" key="3">
    <source>
        <dbReference type="EMBL" id="OQK15407.1"/>
    </source>
</evidence>
<dbReference type="RefSeq" id="WP_080524348.1">
    <property type="nucleotide sequence ID" value="NZ_LPUF01000004.1"/>
</dbReference>
<dbReference type="AlphaFoldDB" id="A0A1V8M1H3"/>
<keyword evidence="1" id="KW-0812">Transmembrane</keyword>